<feature type="domain" description="N-acetyltransferase" evidence="3">
    <location>
        <begin position="4"/>
        <end position="173"/>
    </location>
</feature>
<dbReference type="PANTHER" id="PTHR43877">
    <property type="entry name" value="AMINOALKYLPHOSPHONATE N-ACETYLTRANSFERASE-RELATED-RELATED"/>
    <property type="match status" value="1"/>
</dbReference>
<dbReference type="InterPro" id="IPR000182">
    <property type="entry name" value="GNAT_dom"/>
</dbReference>
<dbReference type="Gene3D" id="3.40.630.30">
    <property type="match status" value="1"/>
</dbReference>
<dbReference type="AlphaFoldDB" id="A0A3E1Y3X5"/>
<dbReference type="PROSITE" id="PS51186">
    <property type="entry name" value="GNAT"/>
    <property type="match status" value="1"/>
</dbReference>
<dbReference type="GO" id="GO:0016747">
    <property type="term" value="F:acyltransferase activity, transferring groups other than amino-acyl groups"/>
    <property type="evidence" value="ECO:0007669"/>
    <property type="project" value="InterPro"/>
</dbReference>
<dbReference type="OrthoDB" id="7205533at2"/>
<proteinExistence type="predicted"/>
<name>A0A3E1Y3X5_9BACT</name>
<dbReference type="EMBL" id="QPMM01000014">
    <property type="protein sequence ID" value="RFS19379.1"/>
    <property type="molecule type" value="Genomic_DNA"/>
</dbReference>
<evidence type="ECO:0000256" key="1">
    <source>
        <dbReference type="ARBA" id="ARBA00022679"/>
    </source>
</evidence>
<evidence type="ECO:0000313" key="4">
    <source>
        <dbReference type="EMBL" id="RFS19379.1"/>
    </source>
</evidence>
<keyword evidence="5" id="KW-1185">Reference proteome</keyword>
<dbReference type="SUPFAM" id="SSF55729">
    <property type="entry name" value="Acyl-CoA N-acyltransferases (Nat)"/>
    <property type="match status" value="1"/>
</dbReference>
<protein>
    <submittedName>
        <fullName evidence="4">GNAT family N-acetyltransferase</fullName>
    </submittedName>
</protein>
<keyword evidence="1 4" id="KW-0808">Transferase</keyword>
<sequence length="176" mass="20083">MDSILIVPAITAEVELLQKLARLTFEESFAASNTPEDMLLYTQQNFTIPKLTSELSNPDSEFYWAMNKLEPVGFLKLNYRKAQSELFNSKAVEIERIYVLKSSQGKNIGKQLLEQAIDSAKAVNAPFIWLGVWEENANAISFYKHHGFEPFDKHNFKLGNAIQTDILMRLELPAKK</sequence>
<evidence type="ECO:0000313" key="5">
    <source>
        <dbReference type="Proteomes" id="UP000260644"/>
    </source>
</evidence>
<evidence type="ECO:0000256" key="2">
    <source>
        <dbReference type="ARBA" id="ARBA00023315"/>
    </source>
</evidence>
<dbReference type="InterPro" id="IPR050832">
    <property type="entry name" value="Bact_Acetyltransf"/>
</dbReference>
<evidence type="ECO:0000259" key="3">
    <source>
        <dbReference type="PROSITE" id="PS51186"/>
    </source>
</evidence>
<dbReference type="CDD" id="cd04301">
    <property type="entry name" value="NAT_SF"/>
    <property type="match status" value="1"/>
</dbReference>
<dbReference type="Pfam" id="PF00583">
    <property type="entry name" value="Acetyltransf_1"/>
    <property type="match status" value="1"/>
</dbReference>
<gene>
    <name evidence="4" type="ORF">DVR12_24430</name>
</gene>
<dbReference type="InterPro" id="IPR016181">
    <property type="entry name" value="Acyl_CoA_acyltransferase"/>
</dbReference>
<reference evidence="4 5" key="1">
    <citation type="submission" date="2018-07" db="EMBL/GenBank/DDBJ databases">
        <title>Chitinophaga K2CV101002-2 sp. nov., isolated from a monsoon evergreen broad-leaved forest soil.</title>
        <authorList>
            <person name="Lv Y."/>
        </authorList>
    </citation>
    <scope>NUCLEOTIDE SEQUENCE [LARGE SCALE GENOMIC DNA]</scope>
    <source>
        <strain evidence="4 5">GDMCC 1.1288</strain>
    </source>
</reference>
<dbReference type="Proteomes" id="UP000260644">
    <property type="component" value="Unassembled WGS sequence"/>
</dbReference>
<keyword evidence="2" id="KW-0012">Acyltransferase</keyword>
<comment type="caution">
    <text evidence="4">The sequence shown here is derived from an EMBL/GenBank/DDBJ whole genome shotgun (WGS) entry which is preliminary data.</text>
</comment>
<organism evidence="4 5">
    <name type="scientific">Chitinophaga silvatica</name>
    <dbReference type="NCBI Taxonomy" id="2282649"/>
    <lineage>
        <taxon>Bacteria</taxon>
        <taxon>Pseudomonadati</taxon>
        <taxon>Bacteroidota</taxon>
        <taxon>Chitinophagia</taxon>
        <taxon>Chitinophagales</taxon>
        <taxon>Chitinophagaceae</taxon>
        <taxon>Chitinophaga</taxon>
    </lineage>
</organism>
<dbReference type="PANTHER" id="PTHR43877:SF2">
    <property type="entry name" value="AMINOALKYLPHOSPHONATE N-ACETYLTRANSFERASE-RELATED"/>
    <property type="match status" value="1"/>
</dbReference>
<dbReference type="RefSeq" id="WP_116978432.1">
    <property type="nucleotide sequence ID" value="NZ_QPMM01000014.1"/>
</dbReference>
<accession>A0A3E1Y3X5</accession>